<reference evidence="1" key="1">
    <citation type="submission" date="2018-08" db="EMBL/GenBank/DDBJ databases">
        <authorList>
            <person name="Rossello M."/>
        </authorList>
    </citation>
    <scope>NUCLEOTIDE SEQUENCE [LARGE SCALE GENOMIC DNA]</scope>
    <source>
        <strain evidence="1">cv. Chinese Spring</strain>
    </source>
</reference>
<evidence type="ECO:0000313" key="2">
    <source>
        <dbReference type="Proteomes" id="UP000019116"/>
    </source>
</evidence>
<proteinExistence type="predicted"/>
<dbReference type="Gramene" id="TraesCS5A02G052000.1">
    <property type="protein sequence ID" value="TraesCS5A02G052000.1.cds1"/>
    <property type="gene ID" value="TraesCS5A02G052000"/>
</dbReference>
<reference evidence="1" key="2">
    <citation type="submission" date="2018-10" db="UniProtKB">
        <authorList>
            <consortium name="EnsemblPlants"/>
        </authorList>
    </citation>
    <scope>IDENTIFICATION</scope>
</reference>
<protein>
    <submittedName>
        <fullName evidence="1">Uncharacterized protein</fullName>
    </submittedName>
</protein>
<keyword evidence="2" id="KW-1185">Reference proteome</keyword>
<dbReference type="Gramene" id="TraesROB_scaffold_578562_01G000100.1">
    <property type="protein sequence ID" value="TraesROB_scaffold_578562_01G000100.1"/>
    <property type="gene ID" value="TraesROB_scaffold_578562_01G000100"/>
</dbReference>
<organism evidence="1">
    <name type="scientific">Triticum aestivum</name>
    <name type="common">Wheat</name>
    <dbReference type="NCBI Taxonomy" id="4565"/>
    <lineage>
        <taxon>Eukaryota</taxon>
        <taxon>Viridiplantae</taxon>
        <taxon>Streptophyta</taxon>
        <taxon>Embryophyta</taxon>
        <taxon>Tracheophyta</taxon>
        <taxon>Spermatophyta</taxon>
        <taxon>Magnoliopsida</taxon>
        <taxon>Liliopsida</taxon>
        <taxon>Poales</taxon>
        <taxon>Poaceae</taxon>
        <taxon>BOP clade</taxon>
        <taxon>Pooideae</taxon>
        <taxon>Triticodae</taxon>
        <taxon>Triticeae</taxon>
        <taxon>Triticinae</taxon>
        <taxon>Triticum</taxon>
    </lineage>
</organism>
<accession>A0A3B6KDH1</accession>
<dbReference type="Gramene" id="TraesCS5A03G0131200.1">
    <property type="protein sequence ID" value="TraesCS5A03G0131200.1.CDS1"/>
    <property type="gene ID" value="TraesCS5A03G0131200"/>
</dbReference>
<dbReference type="AlphaFoldDB" id="A0A3B6KDH1"/>
<name>A0A3B6KDH1_WHEAT</name>
<dbReference type="Gramene" id="TraesRN5A0100133800.1">
    <property type="protein sequence ID" value="TraesRN5A0100133800.1"/>
    <property type="gene ID" value="TraesRN5A0100133800"/>
</dbReference>
<dbReference type="OrthoDB" id="719247at2759"/>
<dbReference type="EnsemblPlants" id="TraesCS5A02G052000.1">
    <property type="protein sequence ID" value="TraesCS5A02G052000.1.cds1"/>
    <property type="gene ID" value="TraesCS5A02G052000"/>
</dbReference>
<dbReference type="Gramene" id="TraesCLE_scaffold_068978_01G000400.1">
    <property type="protein sequence ID" value="TraesCLE_scaffold_068978_01G000400.1"/>
    <property type="gene ID" value="TraesCLE_scaffold_068978_01G000400"/>
</dbReference>
<sequence>MSYISGARSLPDEQVRIASTKMDGIGSGSNLNVTFLMRFHNGGFRKLQLINEVMRLYNSNDMWRERGVLPASIDTMVSHIHEGYSSFHPKLVYKTYKYGRGGMTLQEHFTLERQDELGYCCARRPLINAGDWPCMAGPSLSADVLLLKALAHILMREFLVIRNNLPPRLTHYNEMLGFHERFWDGQSGVDKIVCVDLSHNIRYVSTERLWNTLKCPHNLGVISHILKEFISLPIYNADTNLQIPHSYCIPLIGELSDVLLHLFFQHQFDREVLRRYEGVLYTRWDTNVLLASTRHDPYHLDRPQILDILRHVNLSGFISVIEHGGGGMLVNPEKSQIFLSVDGDVSIPQLSEGETDYDSE</sequence>
<evidence type="ECO:0000313" key="1">
    <source>
        <dbReference type="EnsemblPlants" id="TraesCS5A02G052000.1.cds1"/>
    </source>
</evidence>
<dbReference type="Proteomes" id="UP000019116">
    <property type="component" value="Chromosome 5A"/>
</dbReference>